<accession>A0ABV8RSE7</accession>
<keyword evidence="5" id="KW-0503">Monooxygenase</keyword>
<evidence type="ECO:0000256" key="3">
    <source>
        <dbReference type="ARBA" id="ARBA00022643"/>
    </source>
</evidence>
<evidence type="ECO:0000256" key="4">
    <source>
        <dbReference type="ARBA" id="ARBA00023002"/>
    </source>
</evidence>
<keyword evidence="6" id="KW-0732">Signal</keyword>
<dbReference type="PROSITE" id="PS51257">
    <property type="entry name" value="PROKAR_LIPOPROTEIN"/>
    <property type="match status" value="1"/>
</dbReference>
<dbReference type="GO" id="GO:0016491">
    <property type="term" value="F:oxidoreductase activity"/>
    <property type="evidence" value="ECO:0007669"/>
    <property type="project" value="UniProtKB-KW"/>
</dbReference>
<dbReference type="Gene3D" id="3.20.20.70">
    <property type="entry name" value="Aldolase class I"/>
    <property type="match status" value="1"/>
</dbReference>
<dbReference type="RefSeq" id="WP_379539316.1">
    <property type="nucleotide sequence ID" value="NZ_JBHSDR010000006.1"/>
</dbReference>
<organism evidence="7 8">
    <name type="scientific">Novosphingobium tardum</name>
    <dbReference type="NCBI Taxonomy" id="1538021"/>
    <lineage>
        <taxon>Bacteria</taxon>
        <taxon>Pseudomonadati</taxon>
        <taxon>Pseudomonadota</taxon>
        <taxon>Alphaproteobacteria</taxon>
        <taxon>Sphingomonadales</taxon>
        <taxon>Sphingomonadaceae</taxon>
        <taxon>Novosphingobium</taxon>
    </lineage>
</organism>
<proteinExistence type="inferred from homology"/>
<dbReference type="Pfam" id="PF03060">
    <property type="entry name" value="NMO"/>
    <property type="match status" value="1"/>
</dbReference>
<keyword evidence="2" id="KW-0285">Flavoprotein</keyword>
<dbReference type="InterPro" id="IPR004136">
    <property type="entry name" value="NMO"/>
</dbReference>
<dbReference type="EMBL" id="JBHSDR010000006">
    <property type="protein sequence ID" value="MFC4295852.1"/>
    <property type="molecule type" value="Genomic_DNA"/>
</dbReference>
<sequence length="312" mass="32810">MVDFSKLALPLMCAPMSFASSVPLAVACSRAGVIAGWQGGTVTTTDQFARYLAGLDEAEGAPPIVNLPARIAGEATGEEKLALLERYRAPLVLSSLGDPALLAERVHRWGGRVVQDVTTMRHAEKALAANVDGLMLTCSGAGGHTGFLTPFAFVPAVRRIYDGLIIVAGGIADAAGMAGALALGGDIACMGTRFIATPESGVVDGHREMIPETGIDRIVTSAAMNGVPANWIRESVEQAGLDIATLPNVRTAMPEGVRPWRDIYSAGQSVALIDRVEPVDKLVARLTHDFAARVPQSTWRARLAEISSAWGD</sequence>
<dbReference type="PANTHER" id="PTHR42747:SF4">
    <property type="entry name" value="BLR1330 PROTEIN"/>
    <property type="match status" value="1"/>
</dbReference>
<dbReference type="CDD" id="cd04730">
    <property type="entry name" value="NPD_like"/>
    <property type="match status" value="1"/>
</dbReference>
<feature type="chain" id="PRO_5046084923" evidence="6">
    <location>
        <begin position="20"/>
        <end position="312"/>
    </location>
</feature>
<dbReference type="Proteomes" id="UP001595828">
    <property type="component" value="Unassembled WGS sequence"/>
</dbReference>
<dbReference type="SUPFAM" id="SSF51412">
    <property type="entry name" value="Inosine monophosphate dehydrogenase (IMPDH)"/>
    <property type="match status" value="1"/>
</dbReference>
<reference evidence="8" key="1">
    <citation type="journal article" date="2019" name="Int. J. Syst. Evol. Microbiol.">
        <title>The Global Catalogue of Microorganisms (GCM) 10K type strain sequencing project: providing services to taxonomists for standard genome sequencing and annotation.</title>
        <authorList>
            <consortium name="The Broad Institute Genomics Platform"/>
            <consortium name="The Broad Institute Genome Sequencing Center for Infectious Disease"/>
            <person name="Wu L."/>
            <person name="Ma J."/>
        </authorList>
    </citation>
    <scope>NUCLEOTIDE SEQUENCE [LARGE SCALE GENOMIC DNA]</scope>
    <source>
        <strain evidence="8">CGMCC 1.12989</strain>
    </source>
</reference>
<evidence type="ECO:0000313" key="8">
    <source>
        <dbReference type="Proteomes" id="UP001595828"/>
    </source>
</evidence>
<dbReference type="InterPro" id="IPR013785">
    <property type="entry name" value="Aldolase_TIM"/>
</dbReference>
<evidence type="ECO:0000313" key="7">
    <source>
        <dbReference type="EMBL" id="MFC4295852.1"/>
    </source>
</evidence>
<protein>
    <submittedName>
        <fullName evidence="7">NAD(P)H-dependent flavin oxidoreductase</fullName>
        <ecNumber evidence="7">1.13.12.-</ecNumber>
    </submittedName>
</protein>
<name>A0ABV8RSE7_9SPHN</name>
<comment type="similarity">
    <text evidence="1">Belongs to the nitronate monooxygenase family. NMO class I subfamily.</text>
</comment>
<comment type="caution">
    <text evidence="7">The sequence shown here is derived from an EMBL/GenBank/DDBJ whole genome shotgun (WGS) entry which is preliminary data.</text>
</comment>
<gene>
    <name evidence="7" type="ORF">ACFO0A_12370</name>
</gene>
<evidence type="ECO:0000256" key="5">
    <source>
        <dbReference type="ARBA" id="ARBA00023033"/>
    </source>
</evidence>
<evidence type="ECO:0000256" key="6">
    <source>
        <dbReference type="SAM" id="SignalP"/>
    </source>
</evidence>
<feature type="signal peptide" evidence="6">
    <location>
        <begin position="1"/>
        <end position="19"/>
    </location>
</feature>
<evidence type="ECO:0000256" key="2">
    <source>
        <dbReference type="ARBA" id="ARBA00022630"/>
    </source>
</evidence>
<dbReference type="EC" id="1.13.12.-" evidence="7"/>
<keyword evidence="8" id="KW-1185">Reference proteome</keyword>
<keyword evidence="4 7" id="KW-0560">Oxidoreductase</keyword>
<evidence type="ECO:0000256" key="1">
    <source>
        <dbReference type="ARBA" id="ARBA00009881"/>
    </source>
</evidence>
<keyword evidence="3" id="KW-0288">FMN</keyword>
<dbReference type="PANTHER" id="PTHR42747">
    <property type="entry name" value="NITRONATE MONOOXYGENASE-RELATED"/>
    <property type="match status" value="1"/>
</dbReference>